<dbReference type="SUPFAM" id="SSF52833">
    <property type="entry name" value="Thioredoxin-like"/>
    <property type="match status" value="1"/>
</dbReference>
<protein>
    <submittedName>
        <fullName evidence="1">PLP1</fullName>
    </submittedName>
</protein>
<name>A0A1W0E645_9MICR</name>
<dbReference type="Proteomes" id="UP000192758">
    <property type="component" value="Unassembled WGS sequence"/>
</dbReference>
<evidence type="ECO:0000313" key="2">
    <source>
        <dbReference type="Proteomes" id="UP000192758"/>
    </source>
</evidence>
<reference evidence="1 2" key="1">
    <citation type="journal article" date="2017" name="Environ. Microbiol.">
        <title>Decay of the glycolytic pathway and adaptation to intranuclear parasitism within Enterocytozoonidae microsporidia.</title>
        <authorList>
            <person name="Wiredu Boakye D."/>
            <person name="Jaroenlak P."/>
            <person name="Prachumwat A."/>
            <person name="Williams T.A."/>
            <person name="Bateman K.S."/>
            <person name="Itsathitphaisarn O."/>
            <person name="Sritunyalucksana K."/>
            <person name="Paszkiewicz K.H."/>
            <person name="Moore K.A."/>
            <person name="Stentiford G.D."/>
            <person name="Williams B.A."/>
        </authorList>
    </citation>
    <scope>NUCLEOTIDE SEQUENCE [LARGE SCALE GENOMIC DNA]</scope>
    <source>
        <strain evidence="1 2">TH1</strain>
    </source>
</reference>
<dbReference type="AlphaFoldDB" id="A0A1W0E645"/>
<dbReference type="InterPro" id="IPR036249">
    <property type="entry name" value="Thioredoxin-like_sf"/>
</dbReference>
<evidence type="ECO:0000313" key="1">
    <source>
        <dbReference type="EMBL" id="OQS54737.1"/>
    </source>
</evidence>
<keyword evidence="2" id="KW-1185">Reference proteome</keyword>
<organism evidence="1 2">
    <name type="scientific">Ecytonucleospora hepatopenaei</name>
    <dbReference type="NCBI Taxonomy" id="646526"/>
    <lineage>
        <taxon>Eukaryota</taxon>
        <taxon>Fungi</taxon>
        <taxon>Fungi incertae sedis</taxon>
        <taxon>Microsporidia</taxon>
        <taxon>Enterocytozoonidae</taxon>
        <taxon>Ecytonucleospora</taxon>
    </lineage>
</organism>
<dbReference type="OrthoDB" id="10257948at2759"/>
<dbReference type="EMBL" id="MNPJ01000017">
    <property type="protein sequence ID" value="OQS54737.1"/>
    <property type="molecule type" value="Genomic_DNA"/>
</dbReference>
<proteinExistence type="predicted"/>
<dbReference type="PANTHER" id="PTHR21148">
    <property type="entry name" value="THIOREDOXIN DOMAIN-CONTAINING PROTEIN 9"/>
    <property type="match status" value="1"/>
</dbReference>
<dbReference type="VEuPathDB" id="MicrosporidiaDB:EHP00_1728"/>
<dbReference type="Gene3D" id="3.40.30.10">
    <property type="entry name" value="Glutaredoxin"/>
    <property type="match status" value="1"/>
</dbReference>
<accession>A0A1W0E645</accession>
<gene>
    <name evidence="1" type="primary">PLP1</name>
    <name evidence="1" type="ORF">EHP00_1728</name>
</gene>
<sequence>MSYFIGEKEEKENFCINEDSDEFIKKYTMSLFMKNKDVYEYANEKEMMDECQKNDTRLFIHFYSEKFEKCLLLNNILNEIVRDIEEAKFLTSEQLEFIRKIKFRRINVKNCMKTVETLNISVLPYIGTFREGYFIEGFQGFEKFGNKEEISTIDVIKYLEASELAKEDF</sequence>
<dbReference type="STRING" id="646526.A0A1W0E645"/>
<comment type="caution">
    <text evidence="1">The sequence shown here is derived from an EMBL/GenBank/DDBJ whole genome shotgun (WGS) entry which is preliminary data.</text>
</comment>